<reference evidence="1 2" key="1">
    <citation type="submission" date="2024-03" db="EMBL/GenBank/DDBJ databases">
        <title>Draft genome sequence of Klenkia terrae.</title>
        <authorList>
            <person name="Duangmal K."/>
            <person name="Chantavorakit T."/>
        </authorList>
    </citation>
    <scope>NUCLEOTIDE SEQUENCE [LARGE SCALE GENOMIC DNA]</scope>
    <source>
        <strain evidence="1 2">JCM 17786</strain>
    </source>
</reference>
<accession>A0ABU8E513</accession>
<sequence>MTTASEKSEDETVAMSSIFMAGYAPTDGTVVGLSLALHAVQVGPLVDGIPHIQAGSGPRTVQPELTSVARTEDAVTVGVAGRP</sequence>
<dbReference type="RefSeq" id="WP_225232418.1">
    <property type="nucleotide sequence ID" value="NZ_JBAPLV010000008.1"/>
</dbReference>
<proteinExistence type="predicted"/>
<name>A0ABU8E513_9ACTN</name>
<gene>
    <name evidence="1" type="ORF">UXQ13_09225</name>
</gene>
<dbReference type="Proteomes" id="UP001373496">
    <property type="component" value="Unassembled WGS sequence"/>
</dbReference>
<evidence type="ECO:0000313" key="1">
    <source>
        <dbReference type="EMBL" id="MEI4278645.1"/>
    </source>
</evidence>
<dbReference type="EMBL" id="JBAPLV010000008">
    <property type="protein sequence ID" value="MEI4278645.1"/>
    <property type="molecule type" value="Genomic_DNA"/>
</dbReference>
<keyword evidence="2" id="KW-1185">Reference proteome</keyword>
<organism evidence="1 2">
    <name type="scientific">Klenkia terrae</name>
    <dbReference type="NCBI Taxonomy" id="1052259"/>
    <lineage>
        <taxon>Bacteria</taxon>
        <taxon>Bacillati</taxon>
        <taxon>Actinomycetota</taxon>
        <taxon>Actinomycetes</taxon>
        <taxon>Geodermatophilales</taxon>
        <taxon>Geodermatophilaceae</taxon>
        <taxon>Klenkia</taxon>
    </lineage>
</organism>
<protein>
    <submittedName>
        <fullName evidence="1">Uncharacterized protein</fullName>
    </submittedName>
</protein>
<evidence type="ECO:0000313" key="2">
    <source>
        <dbReference type="Proteomes" id="UP001373496"/>
    </source>
</evidence>
<comment type="caution">
    <text evidence="1">The sequence shown here is derived from an EMBL/GenBank/DDBJ whole genome shotgun (WGS) entry which is preliminary data.</text>
</comment>